<dbReference type="InterPro" id="IPR037126">
    <property type="entry name" value="PdaC/RsiV-like_sf"/>
</dbReference>
<organism evidence="3 4">
    <name type="scientific">Anaerovibrio lipolyticus</name>
    <dbReference type="NCBI Taxonomy" id="82374"/>
    <lineage>
        <taxon>Bacteria</taxon>
        <taxon>Bacillati</taxon>
        <taxon>Bacillota</taxon>
        <taxon>Negativicutes</taxon>
        <taxon>Selenomonadales</taxon>
        <taxon>Selenomonadaceae</taxon>
        <taxon>Anaerovibrio</taxon>
    </lineage>
</organism>
<evidence type="ECO:0000313" key="3">
    <source>
        <dbReference type="EMBL" id="KHM51960.1"/>
    </source>
</evidence>
<dbReference type="Proteomes" id="UP000030993">
    <property type="component" value="Unassembled WGS sequence"/>
</dbReference>
<feature type="chain" id="PRO_5038397651" description="DUF3298 domain-containing protein" evidence="1">
    <location>
        <begin position="29"/>
        <end position="431"/>
    </location>
</feature>
<dbReference type="EMBL" id="JSCE01000157">
    <property type="protein sequence ID" value="KHM51960.1"/>
    <property type="molecule type" value="Genomic_DNA"/>
</dbReference>
<keyword evidence="4" id="KW-1185">Reference proteome</keyword>
<name>A0A0B2JUD4_9FIRM</name>
<gene>
    <name evidence="3" type="ORF">NZ47_07660</name>
</gene>
<accession>A0A0B2JUD4</accession>
<sequence length="431" mass="48454">MAVFQYKGLKKAIVAGMVLALSASLCEAEIPVDRSIQPVQLSVNTKYYWDGDKDGDLLWSSKTLVSVVGSEKGKGISGLQDSLWQYCKDVNKKHKDIREGILDAAKQEKALRKEYQPYVFYPFEHCTDVYIRRADTVATSLLEFSHTYEGGVHGMYGVRGRNFDSRSGKELSLTDVFTDTNVLIGAIEAQLRRDYPKATFMEEGSTLMEDMVSRMVLDEVISWSLDPCGATFYFNPYVIGCYAEGIFNATILYDDYPGLFKEKYASMPASYCMELYPYLPVRTGFADGSSTVVEVGGTDSGVRVVAGGQTLVDSGFKGEARPVLVSLADGRRYLYVDAVEEGEQFERTRVYDISNGAPVTVPFKNWLSRRENVPANYKRANFDKNKKMEKNFYIMSDPDDFFMTAFNEETGETYKEVFKIGADGIPEQLIR</sequence>
<dbReference type="STRING" id="82374.NZ47_07660"/>
<comment type="caution">
    <text evidence="3">The sequence shown here is derived from an EMBL/GenBank/DDBJ whole genome shotgun (WGS) entry which is preliminary data.</text>
</comment>
<protein>
    <recommendedName>
        <fullName evidence="2">DUF3298 domain-containing protein</fullName>
    </recommendedName>
</protein>
<evidence type="ECO:0000256" key="1">
    <source>
        <dbReference type="SAM" id="SignalP"/>
    </source>
</evidence>
<dbReference type="AlphaFoldDB" id="A0A0B2JUD4"/>
<feature type="signal peptide" evidence="1">
    <location>
        <begin position="1"/>
        <end position="28"/>
    </location>
</feature>
<dbReference type="InterPro" id="IPR021729">
    <property type="entry name" value="DUF3298"/>
</dbReference>
<dbReference type="Gene3D" id="3.30.565.40">
    <property type="entry name" value="Fervidobacterium nodosum Rt17-B1 like"/>
    <property type="match status" value="1"/>
</dbReference>
<dbReference type="Pfam" id="PF11738">
    <property type="entry name" value="DUF3298"/>
    <property type="match status" value="1"/>
</dbReference>
<reference evidence="3 4" key="1">
    <citation type="journal article" date="2013" name="PLoS ONE">
        <title>Identification and characterization of three novel lipases belonging to families II and V from Anaerovibrio lipolyticus 5ST.</title>
        <authorList>
            <person name="Prive F."/>
            <person name="Kaderbhai N.N."/>
            <person name="Girdwood S."/>
            <person name="Worgan H.J."/>
            <person name="Pinloche E."/>
            <person name="Scollan N.D."/>
            <person name="Huws S.A."/>
            <person name="Newbold C.J."/>
        </authorList>
    </citation>
    <scope>NUCLEOTIDE SEQUENCE [LARGE SCALE GENOMIC DNA]</scope>
    <source>
        <strain evidence="3 4">5S</strain>
    </source>
</reference>
<evidence type="ECO:0000313" key="4">
    <source>
        <dbReference type="Proteomes" id="UP000030993"/>
    </source>
</evidence>
<evidence type="ECO:0000259" key="2">
    <source>
        <dbReference type="Pfam" id="PF11738"/>
    </source>
</evidence>
<feature type="domain" description="DUF3298" evidence="2">
    <location>
        <begin position="175"/>
        <end position="253"/>
    </location>
</feature>
<proteinExistence type="predicted"/>
<dbReference type="eggNOG" id="ENOG50338P6">
    <property type="taxonomic scope" value="Bacteria"/>
</dbReference>
<dbReference type="Gene3D" id="3.90.640.20">
    <property type="entry name" value="Heat-shock cognate protein, ATPase"/>
    <property type="match status" value="1"/>
</dbReference>
<keyword evidence="1" id="KW-0732">Signal</keyword>